<name>A0A9D1MZX6_9CLOT</name>
<evidence type="ECO:0000256" key="2">
    <source>
        <dbReference type="ARBA" id="ARBA00022490"/>
    </source>
</evidence>
<evidence type="ECO:0000313" key="6">
    <source>
        <dbReference type="EMBL" id="HIU92549.1"/>
    </source>
</evidence>
<dbReference type="Proteomes" id="UP000886748">
    <property type="component" value="Unassembled WGS sequence"/>
</dbReference>
<organism evidence="6 7">
    <name type="scientific">Candidatus Limenecus avicola</name>
    <dbReference type="NCBI Taxonomy" id="2840847"/>
    <lineage>
        <taxon>Bacteria</taxon>
        <taxon>Bacillati</taxon>
        <taxon>Bacillota</taxon>
        <taxon>Clostridia</taxon>
        <taxon>Eubacteriales</taxon>
        <taxon>Clostridiaceae</taxon>
        <taxon>Clostridiaceae incertae sedis</taxon>
        <taxon>Candidatus Limenecus</taxon>
    </lineage>
</organism>
<evidence type="ECO:0000256" key="4">
    <source>
        <dbReference type="ARBA" id="ARBA00023315"/>
    </source>
</evidence>
<dbReference type="PANTHER" id="PTHR43420:SF44">
    <property type="entry name" value="ACETYLTRANSFERASE YPEA"/>
    <property type="match status" value="1"/>
</dbReference>
<keyword evidence="4" id="KW-0012">Acyltransferase</keyword>
<dbReference type="NCBIfam" id="TIGR01575">
    <property type="entry name" value="rimI"/>
    <property type="match status" value="1"/>
</dbReference>
<reference evidence="6" key="1">
    <citation type="submission" date="2020-10" db="EMBL/GenBank/DDBJ databases">
        <authorList>
            <person name="Gilroy R."/>
        </authorList>
    </citation>
    <scope>NUCLEOTIDE SEQUENCE</scope>
    <source>
        <strain evidence="6">CHK154-7741</strain>
    </source>
</reference>
<dbReference type="SUPFAM" id="SSF55729">
    <property type="entry name" value="Acyl-CoA N-acyltransferases (Nat)"/>
    <property type="match status" value="1"/>
</dbReference>
<dbReference type="AlphaFoldDB" id="A0A9D1MZX6"/>
<dbReference type="InterPro" id="IPR000182">
    <property type="entry name" value="GNAT_dom"/>
</dbReference>
<reference evidence="6" key="2">
    <citation type="journal article" date="2021" name="PeerJ">
        <title>Extensive microbial diversity within the chicken gut microbiome revealed by metagenomics and culture.</title>
        <authorList>
            <person name="Gilroy R."/>
            <person name="Ravi A."/>
            <person name="Getino M."/>
            <person name="Pursley I."/>
            <person name="Horton D.L."/>
            <person name="Alikhan N.F."/>
            <person name="Baker D."/>
            <person name="Gharbi K."/>
            <person name="Hall N."/>
            <person name="Watson M."/>
            <person name="Adriaenssens E.M."/>
            <person name="Foster-Nyarko E."/>
            <person name="Jarju S."/>
            <person name="Secka A."/>
            <person name="Antonio M."/>
            <person name="Oren A."/>
            <person name="Chaudhuri R.R."/>
            <person name="La Ragione R."/>
            <person name="Hildebrand F."/>
            <person name="Pallen M.J."/>
        </authorList>
    </citation>
    <scope>NUCLEOTIDE SEQUENCE</scope>
    <source>
        <strain evidence="6">CHK154-7741</strain>
    </source>
</reference>
<comment type="similarity">
    <text evidence="1">Belongs to the acetyltransferase family. RimI subfamily.</text>
</comment>
<protein>
    <submittedName>
        <fullName evidence="6">Ribosomal protein S18-alanine N-acetyltransferase</fullName>
    </submittedName>
</protein>
<dbReference type="InterPro" id="IPR016181">
    <property type="entry name" value="Acyl_CoA_acyltransferase"/>
</dbReference>
<keyword evidence="2" id="KW-0963">Cytoplasm</keyword>
<dbReference type="InterPro" id="IPR050680">
    <property type="entry name" value="YpeA/RimI_acetyltransf"/>
</dbReference>
<evidence type="ECO:0000256" key="1">
    <source>
        <dbReference type="ARBA" id="ARBA00005395"/>
    </source>
</evidence>
<keyword evidence="6" id="KW-0687">Ribonucleoprotein</keyword>
<comment type="caution">
    <text evidence="6">The sequence shown here is derived from an EMBL/GenBank/DDBJ whole genome shotgun (WGS) entry which is preliminary data.</text>
</comment>
<evidence type="ECO:0000313" key="7">
    <source>
        <dbReference type="Proteomes" id="UP000886748"/>
    </source>
</evidence>
<evidence type="ECO:0000256" key="3">
    <source>
        <dbReference type="ARBA" id="ARBA00022679"/>
    </source>
</evidence>
<evidence type="ECO:0000259" key="5">
    <source>
        <dbReference type="PROSITE" id="PS51186"/>
    </source>
</evidence>
<keyword evidence="6" id="KW-0689">Ribosomal protein</keyword>
<dbReference type="GO" id="GO:0005840">
    <property type="term" value="C:ribosome"/>
    <property type="evidence" value="ECO:0007669"/>
    <property type="project" value="UniProtKB-KW"/>
</dbReference>
<keyword evidence="3" id="KW-0808">Transferase</keyword>
<dbReference type="PROSITE" id="PS51186">
    <property type="entry name" value="GNAT"/>
    <property type="match status" value="1"/>
</dbReference>
<dbReference type="InterPro" id="IPR006464">
    <property type="entry name" value="AcTrfase_RimI/Ard1"/>
</dbReference>
<gene>
    <name evidence="6" type="primary">rimI</name>
    <name evidence="6" type="ORF">IAD26_05380</name>
</gene>
<dbReference type="EMBL" id="DVOD01000039">
    <property type="protein sequence ID" value="HIU92549.1"/>
    <property type="molecule type" value="Genomic_DNA"/>
</dbReference>
<dbReference type="Pfam" id="PF00583">
    <property type="entry name" value="Acetyltransf_1"/>
    <property type="match status" value="1"/>
</dbReference>
<feature type="domain" description="N-acetyltransferase" evidence="5">
    <location>
        <begin position="3"/>
        <end position="149"/>
    </location>
</feature>
<dbReference type="Gene3D" id="3.40.630.30">
    <property type="match status" value="1"/>
</dbReference>
<accession>A0A9D1MZX6</accession>
<sequence>MNAYIRRMSKSDVDDVVKLEALSYGEHHWSKESFYNELENNLAYYYCAVDENNRLIGYAGCWHIFEEAHITTLSVHPDFRKQGVAQKLIFAIVDDCYKAKIKYITLEVRESNVAAISLYEKNGFKSIGTRKGYYQDNNENALIMFTENIWYEKFRKRYTKLHQELQIK</sequence>
<dbReference type="PANTHER" id="PTHR43420">
    <property type="entry name" value="ACETYLTRANSFERASE"/>
    <property type="match status" value="1"/>
</dbReference>
<dbReference type="CDD" id="cd04301">
    <property type="entry name" value="NAT_SF"/>
    <property type="match status" value="1"/>
</dbReference>
<dbReference type="GO" id="GO:0008080">
    <property type="term" value="F:N-acetyltransferase activity"/>
    <property type="evidence" value="ECO:0007669"/>
    <property type="project" value="InterPro"/>
</dbReference>
<proteinExistence type="inferred from homology"/>